<proteinExistence type="predicted"/>
<gene>
    <name evidence="1" type="ordered locus">AM1_3294</name>
</gene>
<reference evidence="1 2" key="1">
    <citation type="journal article" date="2008" name="Proc. Natl. Acad. Sci. U.S.A.">
        <title>Niche adaptation and genome expansion in the chlorophyll d-producing cyanobacterium Acaryochloris marina.</title>
        <authorList>
            <person name="Swingley W.D."/>
            <person name="Chen M."/>
            <person name="Cheung P.C."/>
            <person name="Conrad A.L."/>
            <person name="Dejesa L.C."/>
            <person name="Hao J."/>
            <person name="Honchak B.M."/>
            <person name="Karbach L.E."/>
            <person name="Kurdoglu A."/>
            <person name="Lahiri S."/>
            <person name="Mastrian S.D."/>
            <person name="Miyashita H."/>
            <person name="Page L."/>
            <person name="Ramakrishna P."/>
            <person name="Satoh S."/>
            <person name="Sattley W.M."/>
            <person name="Shimada Y."/>
            <person name="Taylor H.L."/>
            <person name="Tomo T."/>
            <person name="Tsuchiya T."/>
            <person name="Wang Z.T."/>
            <person name="Raymond J."/>
            <person name="Mimuro M."/>
            <person name="Blankenship R.E."/>
            <person name="Touchman J.W."/>
        </authorList>
    </citation>
    <scope>NUCLEOTIDE SEQUENCE [LARGE SCALE GENOMIC DNA]</scope>
    <source>
        <strain evidence="2">MBIC 11017</strain>
    </source>
</reference>
<dbReference type="InterPro" id="IPR016024">
    <property type="entry name" value="ARM-type_fold"/>
</dbReference>
<dbReference type="EMBL" id="CP000828">
    <property type="protein sequence ID" value="ABW28288.1"/>
    <property type="molecule type" value="Genomic_DNA"/>
</dbReference>
<dbReference type="SUPFAM" id="SSF48371">
    <property type="entry name" value="ARM repeat"/>
    <property type="match status" value="1"/>
</dbReference>
<protein>
    <submittedName>
        <fullName evidence="1">Uncharacterized protein</fullName>
    </submittedName>
</protein>
<dbReference type="HOGENOM" id="CLU_057867_0_0_3"/>
<name>B0BYY8_ACAM1</name>
<dbReference type="AlphaFoldDB" id="B0BYY8"/>
<evidence type="ECO:0000313" key="1">
    <source>
        <dbReference type="EMBL" id="ABW28288.1"/>
    </source>
</evidence>
<sequence>MRALNEGAPNAFLCALVLRRLNDWVLQVRAAAREYIPTMAAHTQPEYLVEALWALLLSVHTWGRVQTEDLDVLMNLLSIADVPSRLVSKLIQSTTGPAARILGQVGRTPVLDPFLPILCEQAIQPAVRAKAYRSQLEGCMVWFEGRKWVWTDRRWCQGQYVPVLGERKIRVYRPFLELLAKAAQDDSPIVQRFAGDVLLAKLDDLGGDACPIATRLSTDAYPSVAERGVFAVKRIEG</sequence>
<accession>B0BYY8</accession>
<dbReference type="Proteomes" id="UP000000268">
    <property type="component" value="Chromosome"/>
</dbReference>
<dbReference type="eggNOG" id="ENOG502Z82A">
    <property type="taxonomic scope" value="Bacteria"/>
</dbReference>
<organism evidence="1 2">
    <name type="scientific">Acaryochloris marina (strain MBIC 11017)</name>
    <dbReference type="NCBI Taxonomy" id="329726"/>
    <lineage>
        <taxon>Bacteria</taxon>
        <taxon>Bacillati</taxon>
        <taxon>Cyanobacteriota</taxon>
        <taxon>Cyanophyceae</taxon>
        <taxon>Acaryochloridales</taxon>
        <taxon>Acaryochloridaceae</taxon>
        <taxon>Acaryochloris</taxon>
    </lineage>
</organism>
<keyword evidence="2" id="KW-1185">Reference proteome</keyword>
<evidence type="ECO:0000313" key="2">
    <source>
        <dbReference type="Proteomes" id="UP000000268"/>
    </source>
</evidence>
<dbReference type="STRING" id="329726.AM1_3294"/>
<dbReference type="KEGG" id="amr:AM1_3294"/>